<evidence type="ECO:0000313" key="2">
    <source>
        <dbReference type="EMBL" id="GAA2113562.1"/>
    </source>
</evidence>
<dbReference type="PANTHER" id="PTHR39515:SF2">
    <property type="entry name" value="HTH-TYPE TRANSCRIPTIONAL REGULATOR RV0880"/>
    <property type="match status" value="1"/>
</dbReference>
<comment type="caution">
    <text evidence="2">The sequence shown here is derived from an EMBL/GenBank/DDBJ whole genome shotgun (WGS) entry which is preliminary data.</text>
</comment>
<accession>A0ABP5J982</accession>
<proteinExistence type="predicted"/>
<dbReference type="InterPro" id="IPR036390">
    <property type="entry name" value="WH_DNA-bd_sf"/>
</dbReference>
<dbReference type="SMART" id="SM00347">
    <property type="entry name" value="HTH_MARR"/>
    <property type="match status" value="1"/>
</dbReference>
<reference evidence="3" key="1">
    <citation type="journal article" date="2019" name="Int. J. Syst. Evol. Microbiol.">
        <title>The Global Catalogue of Microorganisms (GCM) 10K type strain sequencing project: providing services to taxonomists for standard genome sequencing and annotation.</title>
        <authorList>
            <consortium name="The Broad Institute Genomics Platform"/>
            <consortium name="The Broad Institute Genome Sequencing Center for Infectious Disease"/>
            <person name="Wu L."/>
            <person name="Ma J."/>
        </authorList>
    </citation>
    <scope>NUCLEOTIDE SEQUENCE [LARGE SCALE GENOMIC DNA]</scope>
    <source>
        <strain evidence="3">JCM 16021</strain>
    </source>
</reference>
<dbReference type="Pfam" id="PF12802">
    <property type="entry name" value="MarR_2"/>
    <property type="match status" value="1"/>
</dbReference>
<name>A0ABP5J982_9ACTN</name>
<dbReference type="InterPro" id="IPR036388">
    <property type="entry name" value="WH-like_DNA-bd_sf"/>
</dbReference>
<dbReference type="PROSITE" id="PS50995">
    <property type="entry name" value="HTH_MARR_2"/>
    <property type="match status" value="1"/>
</dbReference>
<dbReference type="InterPro" id="IPR052526">
    <property type="entry name" value="HTH-type_Bedaq_tolerance"/>
</dbReference>
<dbReference type="InterPro" id="IPR000835">
    <property type="entry name" value="HTH_MarR-typ"/>
</dbReference>
<dbReference type="Proteomes" id="UP001500575">
    <property type="component" value="Unassembled WGS sequence"/>
</dbReference>
<dbReference type="RefSeq" id="WP_344301568.1">
    <property type="nucleotide sequence ID" value="NZ_BAAAQQ010000001.1"/>
</dbReference>
<protein>
    <recommendedName>
        <fullName evidence="1">HTH marR-type domain-containing protein</fullName>
    </recommendedName>
</protein>
<dbReference type="Gene3D" id="1.10.10.10">
    <property type="entry name" value="Winged helix-like DNA-binding domain superfamily/Winged helix DNA-binding domain"/>
    <property type="match status" value="1"/>
</dbReference>
<evidence type="ECO:0000259" key="1">
    <source>
        <dbReference type="PROSITE" id="PS50995"/>
    </source>
</evidence>
<evidence type="ECO:0000313" key="3">
    <source>
        <dbReference type="Proteomes" id="UP001500575"/>
    </source>
</evidence>
<dbReference type="SUPFAM" id="SSF46785">
    <property type="entry name" value="Winged helix' DNA-binding domain"/>
    <property type="match status" value="1"/>
</dbReference>
<dbReference type="EMBL" id="BAAAQQ010000001">
    <property type="protein sequence ID" value="GAA2113562.1"/>
    <property type="molecule type" value="Genomic_DNA"/>
</dbReference>
<feature type="domain" description="HTH marR-type" evidence="1">
    <location>
        <begin position="1"/>
        <end position="133"/>
    </location>
</feature>
<gene>
    <name evidence="2" type="ORF">GCM10009843_01370</name>
</gene>
<organism evidence="2 3">
    <name type="scientific">Nocardioides bigeumensis</name>
    <dbReference type="NCBI Taxonomy" id="433657"/>
    <lineage>
        <taxon>Bacteria</taxon>
        <taxon>Bacillati</taxon>
        <taxon>Actinomycetota</taxon>
        <taxon>Actinomycetes</taxon>
        <taxon>Propionibacteriales</taxon>
        <taxon>Nocardioidaceae</taxon>
        <taxon>Nocardioides</taxon>
    </lineage>
</organism>
<dbReference type="PANTHER" id="PTHR39515">
    <property type="entry name" value="CONSERVED PROTEIN"/>
    <property type="match status" value="1"/>
</dbReference>
<keyword evidence="3" id="KW-1185">Reference proteome</keyword>
<sequence>MKRSREEIADSIREFMIAMLHAAPQEGLSLSAAAVLGVLYEVGPQRITTLAASNAVTQPAMTALVNRLESTGLVLRVVDPVDSRARLVTITEKGIRTLLERRGRQNAAIAVTIDALDAAQAALLLQLVPTLREMSGRMKS</sequence>